<dbReference type="InterPro" id="IPR000524">
    <property type="entry name" value="Tscrpt_reg_HTH_GntR"/>
</dbReference>
<gene>
    <name evidence="5" type="ORF">ACFQ2I_07140</name>
</gene>
<name>A0ABW3HNP8_9BACL</name>
<evidence type="ECO:0000313" key="5">
    <source>
        <dbReference type="EMBL" id="MFD0959160.1"/>
    </source>
</evidence>
<keyword evidence="6" id="KW-1185">Reference proteome</keyword>
<proteinExistence type="predicted"/>
<sequence>MDGFTFKKQKNISLREQITNDIRTAILKGEIPAGSRLKESDISQQMGVSRAPVREAIRQLEREGILISYPYRETVVADISLDEVKDILIPIRMHLEEFVARKYLKQIDDAFIEKLQQIINQMERSYQDANLDELVELDMLFHDTWISLAQERTVLMTWRSIQNQTKLHFIKNIRHYASDTIVQDHQALLDSLASGNLDRISEELRLHLSGAKAFQFTSDERTEME</sequence>
<dbReference type="Gene3D" id="1.10.10.10">
    <property type="entry name" value="Winged helix-like DNA-binding domain superfamily/Winged helix DNA-binding domain"/>
    <property type="match status" value="1"/>
</dbReference>
<keyword evidence="1" id="KW-0805">Transcription regulation</keyword>
<dbReference type="PANTHER" id="PTHR43537:SF5">
    <property type="entry name" value="UXU OPERON TRANSCRIPTIONAL REGULATOR"/>
    <property type="match status" value="1"/>
</dbReference>
<evidence type="ECO:0000256" key="1">
    <source>
        <dbReference type="ARBA" id="ARBA00023015"/>
    </source>
</evidence>
<dbReference type="SMART" id="SM00895">
    <property type="entry name" value="FCD"/>
    <property type="match status" value="1"/>
</dbReference>
<evidence type="ECO:0000313" key="6">
    <source>
        <dbReference type="Proteomes" id="UP001596989"/>
    </source>
</evidence>
<dbReference type="InterPro" id="IPR036388">
    <property type="entry name" value="WH-like_DNA-bd_sf"/>
</dbReference>
<protein>
    <submittedName>
        <fullName evidence="5">GntR family transcriptional regulator</fullName>
    </submittedName>
</protein>
<accession>A0ABW3HNP8</accession>
<evidence type="ECO:0000259" key="4">
    <source>
        <dbReference type="PROSITE" id="PS50949"/>
    </source>
</evidence>
<feature type="domain" description="HTH gntR-type" evidence="4">
    <location>
        <begin position="12"/>
        <end position="79"/>
    </location>
</feature>
<keyword evidence="2" id="KW-0238">DNA-binding</keyword>
<dbReference type="Proteomes" id="UP001596989">
    <property type="component" value="Unassembled WGS sequence"/>
</dbReference>
<dbReference type="SUPFAM" id="SSF48008">
    <property type="entry name" value="GntR ligand-binding domain-like"/>
    <property type="match status" value="1"/>
</dbReference>
<dbReference type="Pfam" id="PF00392">
    <property type="entry name" value="GntR"/>
    <property type="match status" value="1"/>
</dbReference>
<evidence type="ECO:0000256" key="2">
    <source>
        <dbReference type="ARBA" id="ARBA00023125"/>
    </source>
</evidence>
<dbReference type="PROSITE" id="PS50949">
    <property type="entry name" value="HTH_GNTR"/>
    <property type="match status" value="1"/>
</dbReference>
<organism evidence="5 6">
    <name type="scientific">Paenibacillus chungangensis</name>
    <dbReference type="NCBI Taxonomy" id="696535"/>
    <lineage>
        <taxon>Bacteria</taxon>
        <taxon>Bacillati</taxon>
        <taxon>Bacillota</taxon>
        <taxon>Bacilli</taxon>
        <taxon>Bacillales</taxon>
        <taxon>Paenibacillaceae</taxon>
        <taxon>Paenibacillus</taxon>
    </lineage>
</organism>
<dbReference type="Pfam" id="PF07729">
    <property type="entry name" value="FCD"/>
    <property type="match status" value="1"/>
</dbReference>
<keyword evidence="3" id="KW-0804">Transcription</keyword>
<dbReference type="InterPro" id="IPR000485">
    <property type="entry name" value="AsnC-type_HTH_dom"/>
</dbReference>
<dbReference type="SMART" id="SM00345">
    <property type="entry name" value="HTH_GNTR"/>
    <property type="match status" value="1"/>
</dbReference>
<evidence type="ECO:0000256" key="3">
    <source>
        <dbReference type="ARBA" id="ARBA00023163"/>
    </source>
</evidence>
<dbReference type="InterPro" id="IPR011711">
    <property type="entry name" value="GntR_C"/>
</dbReference>
<dbReference type="EMBL" id="JBHTJZ010000007">
    <property type="protein sequence ID" value="MFD0959160.1"/>
    <property type="molecule type" value="Genomic_DNA"/>
</dbReference>
<dbReference type="PANTHER" id="PTHR43537">
    <property type="entry name" value="TRANSCRIPTIONAL REGULATOR, GNTR FAMILY"/>
    <property type="match status" value="1"/>
</dbReference>
<dbReference type="InterPro" id="IPR008920">
    <property type="entry name" value="TF_FadR/GntR_C"/>
</dbReference>
<dbReference type="PRINTS" id="PR00035">
    <property type="entry name" value="HTHGNTR"/>
</dbReference>
<reference evidence="6" key="1">
    <citation type="journal article" date="2019" name="Int. J. Syst. Evol. Microbiol.">
        <title>The Global Catalogue of Microorganisms (GCM) 10K type strain sequencing project: providing services to taxonomists for standard genome sequencing and annotation.</title>
        <authorList>
            <consortium name="The Broad Institute Genomics Platform"/>
            <consortium name="The Broad Institute Genome Sequencing Center for Infectious Disease"/>
            <person name="Wu L."/>
            <person name="Ma J."/>
        </authorList>
    </citation>
    <scope>NUCLEOTIDE SEQUENCE [LARGE SCALE GENOMIC DNA]</scope>
    <source>
        <strain evidence="6">CCUG 59129</strain>
    </source>
</reference>
<dbReference type="Gene3D" id="1.20.120.530">
    <property type="entry name" value="GntR ligand-binding domain-like"/>
    <property type="match status" value="1"/>
</dbReference>
<dbReference type="InterPro" id="IPR036390">
    <property type="entry name" value="WH_DNA-bd_sf"/>
</dbReference>
<dbReference type="SUPFAM" id="SSF46785">
    <property type="entry name" value="Winged helix' DNA-binding domain"/>
    <property type="match status" value="1"/>
</dbReference>
<dbReference type="PRINTS" id="PR00033">
    <property type="entry name" value="HTHASNC"/>
</dbReference>
<comment type="caution">
    <text evidence="5">The sequence shown here is derived from an EMBL/GenBank/DDBJ whole genome shotgun (WGS) entry which is preliminary data.</text>
</comment>
<dbReference type="RefSeq" id="WP_377563126.1">
    <property type="nucleotide sequence ID" value="NZ_JBHTJZ010000007.1"/>
</dbReference>
<dbReference type="CDD" id="cd07377">
    <property type="entry name" value="WHTH_GntR"/>
    <property type="match status" value="1"/>
</dbReference>